<dbReference type="InterPro" id="IPR032675">
    <property type="entry name" value="LRR_dom_sf"/>
</dbReference>
<dbReference type="SUPFAM" id="SSF52047">
    <property type="entry name" value="RNI-like"/>
    <property type="match status" value="1"/>
</dbReference>
<proteinExistence type="predicted"/>
<evidence type="ECO:0000313" key="1">
    <source>
        <dbReference type="EMBL" id="KAH8041962.1"/>
    </source>
</evidence>
<evidence type="ECO:0000313" key="2">
    <source>
        <dbReference type="Proteomes" id="UP000821866"/>
    </source>
</evidence>
<keyword evidence="2" id="KW-1185">Reference proteome</keyword>
<reference evidence="1" key="2">
    <citation type="submission" date="2021-09" db="EMBL/GenBank/DDBJ databases">
        <authorList>
            <person name="Jia N."/>
            <person name="Wang J."/>
            <person name="Shi W."/>
            <person name="Du L."/>
            <person name="Sun Y."/>
            <person name="Zhan W."/>
            <person name="Jiang J."/>
            <person name="Wang Q."/>
            <person name="Zhang B."/>
            <person name="Ji P."/>
            <person name="Sakyi L.B."/>
            <person name="Cui X."/>
            <person name="Yuan T."/>
            <person name="Jiang B."/>
            <person name="Yang W."/>
            <person name="Lam T.T.-Y."/>
            <person name="Chang Q."/>
            <person name="Ding S."/>
            <person name="Wang X."/>
            <person name="Zhu J."/>
            <person name="Ruan X."/>
            <person name="Zhao L."/>
            <person name="Wei J."/>
            <person name="Que T."/>
            <person name="Du C."/>
            <person name="Cheng J."/>
            <person name="Dai P."/>
            <person name="Han X."/>
            <person name="Huang E."/>
            <person name="Gao Y."/>
            <person name="Liu J."/>
            <person name="Shao H."/>
            <person name="Ye R."/>
            <person name="Li L."/>
            <person name="Wei W."/>
            <person name="Wang X."/>
            <person name="Wang C."/>
            <person name="Huo Q."/>
            <person name="Li W."/>
            <person name="Guo W."/>
            <person name="Chen H."/>
            <person name="Chen S."/>
            <person name="Zhou L."/>
            <person name="Zhou L."/>
            <person name="Ni X."/>
            <person name="Tian J."/>
            <person name="Zhou Y."/>
            <person name="Sheng Y."/>
            <person name="Liu T."/>
            <person name="Pan Y."/>
            <person name="Xia L."/>
            <person name="Li J."/>
            <person name="Zhao F."/>
            <person name="Cao W."/>
        </authorList>
    </citation>
    <scope>NUCLEOTIDE SEQUENCE</scope>
    <source>
        <strain evidence="1">Rmic-2018</strain>
        <tissue evidence="1">Larvae</tissue>
    </source>
</reference>
<gene>
    <name evidence="1" type="ORF">HPB51_019703</name>
</gene>
<dbReference type="Gene3D" id="3.80.10.10">
    <property type="entry name" value="Ribonuclease Inhibitor"/>
    <property type="match status" value="1"/>
</dbReference>
<organism evidence="1 2">
    <name type="scientific">Rhipicephalus microplus</name>
    <name type="common">Cattle tick</name>
    <name type="synonym">Boophilus microplus</name>
    <dbReference type="NCBI Taxonomy" id="6941"/>
    <lineage>
        <taxon>Eukaryota</taxon>
        <taxon>Metazoa</taxon>
        <taxon>Ecdysozoa</taxon>
        <taxon>Arthropoda</taxon>
        <taxon>Chelicerata</taxon>
        <taxon>Arachnida</taxon>
        <taxon>Acari</taxon>
        <taxon>Parasitiformes</taxon>
        <taxon>Ixodida</taxon>
        <taxon>Ixodoidea</taxon>
        <taxon>Ixodidae</taxon>
        <taxon>Rhipicephalinae</taxon>
        <taxon>Rhipicephalus</taxon>
        <taxon>Boophilus</taxon>
    </lineage>
</organism>
<dbReference type="EMBL" id="JABSTU010000001">
    <property type="protein sequence ID" value="KAH8041962.1"/>
    <property type="molecule type" value="Genomic_DNA"/>
</dbReference>
<dbReference type="Proteomes" id="UP000821866">
    <property type="component" value="Chromosome 1"/>
</dbReference>
<accession>A0A9J6F598</accession>
<sequence length="315" mass="36163">MLALHKEEASTALYIYIYIYIVRLCYNRLSDVFQLSAGLRINAERITSIHLDANVNVKSDCLKKLFVSLAELSCLESLCFESPVRMDDSAARFAHLLIETKTLKHIQIKDCNARKSALEIIMKGLKLNQSVSHMEMDFSATLSSCTHVFVDMLKGNKTLTYLGHITTKKSQLHLIAEELHANRVLSSLKIWKEPRYEEDIFEINEILRRNVSHLNRVVEFALYPEKFGIKQEPAEILEELCDSQTFQSHLFRVAGPDHACEAMRYARRHITTNLFAITGLFEGQYRYVLNFQPQELVSGKLQPGHVIAVEVEECR</sequence>
<dbReference type="VEuPathDB" id="VectorBase:LOC119163710"/>
<reference evidence="1" key="1">
    <citation type="journal article" date="2020" name="Cell">
        <title>Large-Scale Comparative Analyses of Tick Genomes Elucidate Their Genetic Diversity and Vector Capacities.</title>
        <authorList>
            <consortium name="Tick Genome and Microbiome Consortium (TIGMIC)"/>
            <person name="Jia N."/>
            <person name="Wang J."/>
            <person name="Shi W."/>
            <person name="Du L."/>
            <person name="Sun Y."/>
            <person name="Zhan W."/>
            <person name="Jiang J.F."/>
            <person name="Wang Q."/>
            <person name="Zhang B."/>
            <person name="Ji P."/>
            <person name="Bell-Sakyi L."/>
            <person name="Cui X.M."/>
            <person name="Yuan T.T."/>
            <person name="Jiang B.G."/>
            <person name="Yang W.F."/>
            <person name="Lam T.T."/>
            <person name="Chang Q.C."/>
            <person name="Ding S.J."/>
            <person name="Wang X.J."/>
            <person name="Zhu J.G."/>
            <person name="Ruan X.D."/>
            <person name="Zhao L."/>
            <person name="Wei J.T."/>
            <person name="Ye R.Z."/>
            <person name="Que T.C."/>
            <person name="Du C.H."/>
            <person name="Zhou Y.H."/>
            <person name="Cheng J.X."/>
            <person name="Dai P.F."/>
            <person name="Guo W.B."/>
            <person name="Han X.H."/>
            <person name="Huang E.J."/>
            <person name="Li L.F."/>
            <person name="Wei W."/>
            <person name="Gao Y.C."/>
            <person name="Liu J.Z."/>
            <person name="Shao H.Z."/>
            <person name="Wang X."/>
            <person name="Wang C.C."/>
            <person name="Yang T.C."/>
            <person name="Huo Q.B."/>
            <person name="Li W."/>
            <person name="Chen H.Y."/>
            <person name="Chen S.E."/>
            <person name="Zhou L.G."/>
            <person name="Ni X.B."/>
            <person name="Tian J.H."/>
            <person name="Sheng Y."/>
            <person name="Liu T."/>
            <person name="Pan Y.S."/>
            <person name="Xia L.Y."/>
            <person name="Li J."/>
            <person name="Zhao F."/>
            <person name="Cao W.C."/>
        </authorList>
    </citation>
    <scope>NUCLEOTIDE SEQUENCE</scope>
    <source>
        <strain evidence="1">Rmic-2018</strain>
    </source>
</reference>
<dbReference type="AlphaFoldDB" id="A0A9J6F598"/>
<name>A0A9J6F598_RHIMP</name>
<protein>
    <submittedName>
        <fullName evidence="1">Uncharacterized protein</fullName>
    </submittedName>
</protein>
<comment type="caution">
    <text evidence="1">The sequence shown here is derived from an EMBL/GenBank/DDBJ whole genome shotgun (WGS) entry which is preliminary data.</text>
</comment>